<gene>
    <name evidence="3" type="ORF">BCV69DRAFT_296859</name>
</gene>
<dbReference type="OrthoDB" id="10265275at2759"/>
<accession>A0A316UCE0</accession>
<feature type="region of interest" description="Disordered" evidence="2">
    <location>
        <begin position="261"/>
        <end position="314"/>
    </location>
</feature>
<keyword evidence="1" id="KW-0736">Signalosome</keyword>
<evidence type="ECO:0000313" key="4">
    <source>
        <dbReference type="Proteomes" id="UP000245942"/>
    </source>
</evidence>
<dbReference type="GO" id="GO:0008180">
    <property type="term" value="C:COP9 signalosome"/>
    <property type="evidence" value="ECO:0007669"/>
    <property type="project" value="UniProtKB-KW"/>
</dbReference>
<dbReference type="PANTHER" id="PTHR15350">
    <property type="entry name" value="COP9 SIGNALOSOME COMPLEX SUBUNIT 7/DENDRITIC CELL PROTEIN GA17"/>
    <property type="match status" value="1"/>
</dbReference>
<evidence type="ECO:0000313" key="3">
    <source>
        <dbReference type="EMBL" id="PWN22890.1"/>
    </source>
</evidence>
<dbReference type="PANTHER" id="PTHR15350:SF5">
    <property type="entry name" value="COP9 SIGNALOSOME COMPLEX SUBUNIT 7"/>
    <property type="match status" value="1"/>
</dbReference>
<keyword evidence="4" id="KW-1185">Reference proteome</keyword>
<dbReference type="GeneID" id="37015789"/>
<evidence type="ECO:0000256" key="1">
    <source>
        <dbReference type="ARBA" id="ARBA00022790"/>
    </source>
</evidence>
<feature type="compositionally biased region" description="Acidic residues" evidence="2">
    <location>
        <begin position="286"/>
        <end position="295"/>
    </location>
</feature>
<dbReference type="Proteomes" id="UP000245942">
    <property type="component" value="Unassembled WGS sequence"/>
</dbReference>
<dbReference type="STRING" id="1684307.A0A316UCE0"/>
<dbReference type="AlphaFoldDB" id="A0A316UCE0"/>
<proteinExistence type="predicted"/>
<organism evidence="3 4">
    <name type="scientific">Pseudomicrostroma glucosiphilum</name>
    <dbReference type="NCBI Taxonomy" id="1684307"/>
    <lineage>
        <taxon>Eukaryota</taxon>
        <taxon>Fungi</taxon>
        <taxon>Dikarya</taxon>
        <taxon>Basidiomycota</taxon>
        <taxon>Ustilaginomycotina</taxon>
        <taxon>Exobasidiomycetes</taxon>
        <taxon>Microstromatales</taxon>
        <taxon>Microstromatales incertae sedis</taxon>
        <taxon>Pseudomicrostroma</taxon>
    </lineage>
</organism>
<feature type="compositionally biased region" description="Gly residues" evidence="2">
    <location>
        <begin position="271"/>
        <end position="285"/>
    </location>
</feature>
<dbReference type="InterPro" id="IPR045237">
    <property type="entry name" value="COPS7/eIF3m"/>
</dbReference>
<dbReference type="RefSeq" id="XP_025350050.1">
    <property type="nucleotide sequence ID" value="XM_025494055.1"/>
</dbReference>
<dbReference type="EMBL" id="KZ819322">
    <property type="protein sequence ID" value="PWN22890.1"/>
    <property type="molecule type" value="Genomic_DNA"/>
</dbReference>
<sequence length="314" mass="33119">MTVSASRASSSSLARLEPLLLLAKSARGAAAAKLIVEATAAQGCYLFSELAQTEGVVALGQDSTFASSTALLNLFLYGTLSDYLASPASYPTLTQSHISKLRQLTLVSLASSARILDYSRLLSELKLNVYIADGNLQFDGIGATSSSASSADDQSALKDLTTIRALEDVIIEAIYAGLLGGRFDQRSGKFHVDSVMGRDVGGDVELKQMEEALRAWGDTTTSLLAELSQRIDRAKADSAEATQVRHAHERDLASVLSAALRQPPSGSQHPGYGGGAGHPSGGWQDGGDDEMELDGAEGKKGGTLKKNRTKRTRT</sequence>
<name>A0A316UCE0_9BASI</name>
<protein>
    <recommendedName>
        <fullName evidence="5">PCI domain-containing protein</fullName>
    </recommendedName>
</protein>
<dbReference type="Pfam" id="PF22061">
    <property type="entry name" value="CSN7_HB_subdom"/>
    <property type="match status" value="1"/>
</dbReference>
<reference evidence="3 4" key="1">
    <citation type="journal article" date="2018" name="Mol. Biol. Evol.">
        <title>Broad Genomic Sampling Reveals a Smut Pathogenic Ancestry of the Fungal Clade Ustilaginomycotina.</title>
        <authorList>
            <person name="Kijpornyongpan T."/>
            <person name="Mondo S.J."/>
            <person name="Barry K."/>
            <person name="Sandor L."/>
            <person name="Lee J."/>
            <person name="Lipzen A."/>
            <person name="Pangilinan J."/>
            <person name="LaButti K."/>
            <person name="Hainaut M."/>
            <person name="Henrissat B."/>
            <person name="Grigoriev I.V."/>
            <person name="Spatafora J.W."/>
            <person name="Aime M.C."/>
        </authorList>
    </citation>
    <scope>NUCLEOTIDE SEQUENCE [LARGE SCALE GENOMIC DNA]</scope>
    <source>
        <strain evidence="3 4">MCA 4718</strain>
    </source>
</reference>
<evidence type="ECO:0008006" key="5">
    <source>
        <dbReference type="Google" id="ProtNLM"/>
    </source>
</evidence>
<evidence type="ECO:0000256" key="2">
    <source>
        <dbReference type="SAM" id="MobiDB-lite"/>
    </source>
</evidence>
<feature type="compositionally biased region" description="Basic residues" evidence="2">
    <location>
        <begin position="302"/>
        <end position="314"/>
    </location>
</feature>